<keyword evidence="5" id="KW-1185">Reference proteome</keyword>
<dbReference type="InterPro" id="IPR006683">
    <property type="entry name" value="Thioestr_dom"/>
</dbReference>
<dbReference type="InterPro" id="IPR039298">
    <property type="entry name" value="ACOT13"/>
</dbReference>
<evidence type="ECO:0000256" key="1">
    <source>
        <dbReference type="ARBA" id="ARBA00008324"/>
    </source>
</evidence>
<evidence type="ECO:0000313" key="5">
    <source>
        <dbReference type="Proteomes" id="UP000282028"/>
    </source>
</evidence>
<evidence type="ECO:0000256" key="2">
    <source>
        <dbReference type="ARBA" id="ARBA00022801"/>
    </source>
</evidence>
<name>A0A3M8CHQ0_9BACL</name>
<dbReference type="Pfam" id="PF03061">
    <property type="entry name" value="4HBT"/>
    <property type="match status" value="1"/>
</dbReference>
<evidence type="ECO:0000313" key="4">
    <source>
        <dbReference type="EMBL" id="RNB75188.1"/>
    </source>
</evidence>
<dbReference type="EMBL" id="RHHR01000010">
    <property type="protein sequence ID" value="RNB75188.1"/>
    <property type="molecule type" value="Genomic_DNA"/>
</dbReference>
<comment type="caution">
    <text evidence="4">The sequence shown here is derived from an EMBL/GenBank/DDBJ whole genome shotgun (WGS) entry which is preliminary data.</text>
</comment>
<keyword evidence="2" id="KW-0378">Hydrolase</keyword>
<dbReference type="InterPro" id="IPR003736">
    <property type="entry name" value="PAAI_dom"/>
</dbReference>
<dbReference type="CDD" id="cd03443">
    <property type="entry name" value="PaaI_thioesterase"/>
    <property type="match status" value="1"/>
</dbReference>
<dbReference type="Proteomes" id="UP000282028">
    <property type="component" value="Unassembled WGS sequence"/>
</dbReference>
<dbReference type="GO" id="GO:0047617">
    <property type="term" value="F:fatty acyl-CoA hydrolase activity"/>
    <property type="evidence" value="ECO:0007669"/>
    <property type="project" value="InterPro"/>
</dbReference>
<dbReference type="RefSeq" id="WP_122908173.1">
    <property type="nucleotide sequence ID" value="NZ_CBCSBE010000001.1"/>
</dbReference>
<gene>
    <name evidence="4" type="ORF">EDM52_06210</name>
</gene>
<comment type="similarity">
    <text evidence="1">Belongs to the thioesterase PaaI family.</text>
</comment>
<dbReference type="InterPro" id="IPR029069">
    <property type="entry name" value="HotDog_dom_sf"/>
</dbReference>
<evidence type="ECO:0000259" key="3">
    <source>
        <dbReference type="Pfam" id="PF03061"/>
    </source>
</evidence>
<accession>A0A3M8CHQ0</accession>
<proteinExistence type="inferred from homology"/>
<dbReference type="Gene3D" id="3.10.129.10">
    <property type="entry name" value="Hotdog Thioesterase"/>
    <property type="match status" value="1"/>
</dbReference>
<dbReference type="AlphaFoldDB" id="A0A3M8CHQ0"/>
<dbReference type="OrthoDB" id="2139465at2"/>
<dbReference type="PANTHER" id="PTHR21660">
    <property type="entry name" value="THIOESTERASE SUPERFAMILY MEMBER-RELATED"/>
    <property type="match status" value="1"/>
</dbReference>
<sequence length="99" mass="10839">MDVREIMQKIEHQYSYDKSLGITVREPEKGKIVLELPITRSHLNYNHTVHGAVYAGLLDTATGLTIRSLTGQPSVTIQLNVHYLAPGNEGGILIATASI</sequence>
<feature type="domain" description="Thioesterase" evidence="3">
    <location>
        <begin position="47"/>
        <end position="99"/>
    </location>
</feature>
<organism evidence="4 5">
    <name type="scientific">Brevibacillus invocatus</name>
    <dbReference type="NCBI Taxonomy" id="173959"/>
    <lineage>
        <taxon>Bacteria</taxon>
        <taxon>Bacillati</taxon>
        <taxon>Bacillota</taxon>
        <taxon>Bacilli</taxon>
        <taxon>Bacillales</taxon>
        <taxon>Paenibacillaceae</taxon>
        <taxon>Brevibacillus</taxon>
    </lineage>
</organism>
<protein>
    <submittedName>
        <fullName evidence="4">PaaI family thioesterase</fullName>
    </submittedName>
</protein>
<dbReference type="SUPFAM" id="SSF54637">
    <property type="entry name" value="Thioesterase/thiol ester dehydrase-isomerase"/>
    <property type="match status" value="1"/>
</dbReference>
<reference evidence="4 5" key="1">
    <citation type="submission" date="2018-10" db="EMBL/GenBank/DDBJ databases">
        <title>Phylogenomics of Brevibacillus.</title>
        <authorList>
            <person name="Dunlap C."/>
        </authorList>
    </citation>
    <scope>NUCLEOTIDE SEQUENCE [LARGE SCALE GENOMIC DNA]</scope>
    <source>
        <strain evidence="4 5">JCM 12215</strain>
    </source>
</reference>
<dbReference type="NCBIfam" id="TIGR00369">
    <property type="entry name" value="unchar_dom_1"/>
    <property type="match status" value="1"/>
</dbReference>
<dbReference type="PANTHER" id="PTHR21660:SF1">
    <property type="entry name" value="ACYL-COENZYME A THIOESTERASE 13"/>
    <property type="match status" value="1"/>
</dbReference>